<proteinExistence type="inferred from homology"/>
<dbReference type="InterPro" id="IPR017555">
    <property type="entry name" value="TriPribosyl-deP-CoA_syn"/>
</dbReference>
<dbReference type="PANTHER" id="PTHR30201">
    <property type="entry name" value="TRIPHOSPHORIBOSYL-DEPHOSPHO-COA SYNTHASE"/>
    <property type="match status" value="1"/>
</dbReference>
<evidence type="ECO:0000256" key="3">
    <source>
        <dbReference type="ARBA" id="ARBA00022741"/>
    </source>
</evidence>
<evidence type="ECO:0000256" key="5">
    <source>
        <dbReference type="HAMAP-Rule" id="MF_01883"/>
    </source>
</evidence>
<evidence type="ECO:0000313" key="6">
    <source>
        <dbReference type="EMBL" id="MBW6401325.1"/>
    </source>
</evidence>
<evidence type="ECO:0000313" key="7">
    <source>
        <dbReference type="Proteomes" id="UP001196565"/>
    </source>
</evidence>
<accession>A0ABS7AGZ3</accession>
<evidence type="ECO:0000256" key="2">
    <source>
        <dbReference type="ARBA" id="ARBA00022679"/>
    </source>
</evidence>
<keyword evidence="2 5" id="KW-0808">Transferase</keyword>
<dbReference type="GO" id="GO:0016757">
    <property type="term" value="F:glycosyltransferase activity"/>
    <property type="evidence" value="ECO:0007669"/>
    <property type="project" value="UniProtKB-KW"/>
</dbReference>
<dbReference type="HAMAP" id="MF_01883">
    <property type="entry name" value="MdcB"/>
    <property type="match status" value="1"/>
</dbReference>
<dbReference type="Gene3D" id="1.10.4200.10">
    <property type="entry name" value="Triphosphoribosyl-dephospho-CoA protein"/>
    <property type="match status" value="2"/>
</dbReference>
<dbReference type="Proteomes" id="UP001196565">
    <property type="component" value="Unassembled WGS sequence"/>
</dbReference>
<keyword evidence="7" id="KW-1185">Reference proteome</keyword>
<dbReference type="PANTHER" id="PTHR30201:SF2">
    <property type="entry name" value="2-(5''-TRIPHOSPHORIBOSYL)-3'-DEPHOSPHOCOENZYME-A SYNTHASE"/>
    <property type="match status" value="1"/>
</dbReference>
<dbReference type="GO" id="GO:0046917">
    <property type="term" value="F:triphosphoribosyl-dephospho-CoA synthase activity"/>
    <property type="evidence" value="ECO:0007669"/>
    <property type="project" value="UniProtKB-EC"/>
</dbReference>
<organism evidence="6 7">
    <name type="scientific">Roseomonas alba</name>
    <dbReference type="NCBI Taxonomy" id="2846776"/>
    <lineage>
        <taxon>Bacteria</taxon>
        <taxon>Pseudomonadati</taxon>
        <taxon>Pseudomonadota</taxon>
        <taxon>Alphaproteobacteria</taxon>
        <taxon>Acetobacterales</taxon>
        <taxon>Roseomonadaceae</taxon>
        <taxon>Roseomonas</taxon>
    </lineage>
</organism>
<evidence type="ECO:0000256" key="1">
    <source>
        <dbReference type="ARBA" id="ARBA00001210"/>
    </source>
</evidence>
<keyword evidence="4 5" id="KW-0067">ATP-binding</keyword>
<dbReference type="Pfam" id="PF01874">
    <property type="entry name" value="CitG"/>
    <property type="match status" value="1"/>
</dbReference>
<dbReference type="EC" id="2.4.2.52" evidence="5"/>
<comment type="caution">
    <text evidence="6">The sequence shown here is derived from an EMBL/GenBank/DDBJ whole genome shotgun (WGS) entry which is preliminary data.</text>
</comment>
<name>A0ABS7AGZ3_9PROT</name>
<keyword evidence="3 5" id="KW-0547">Nucleotide-binding</keyword>
<dbReference type="EMBL" id="JAHYBZ010000011">
    <property type="protein sequence ID" value="MBW6401325.1"/>
    <property type="molecule type" value="Genomic_DNA"/>
</dbReference>
<sequence length="289" mass="30282">MTAAAPAPPAFGTSRPEASRMIADRAADALLKELDAWRKPGLVSRIDSGSHNDMDADLLATSAETLRSFFVEFAAAGQHDAPMEELRELGLRVEAAMLAARGGVNMHRGAIFGLGLLCAAAGYMQSAIVPSRVAEVLRRRWGHAIMRGPSPLFSHGAAALRQHGAGGARAEAAAGFCSVHEIGLPALQRDRLLRPDDRDAAAVQACFALIATVQDTNLLHRGGAEGQQIAAAMAEAFLGRGGVGMMDWRERAAAAHAAFVALGLSPGGCADLLAMTLFVDSISRPGERQ</sequence>
<gene>
    <name evidence="5" type="primary">mdcB</name>
    <name evidence="6" type="ORF">KPL78_25940</name>
</gene>
<keyword evidence="6" id="KW-0328">Glycosyltransferase</keyword>
<comment type="similarity">
    <text evidence="5">Belongs to the CitG/MdcB family.</text>
</comment>
<dbReference type="InterPro" id="IPR002736">
    <property type="entry name" value="CitG"/>
</dbReference>
<comment type="catalytic activity">
    <reaction evidence="1 5">
        <text>3'-dephospho-CoA + ATP = 2'-(5''-triphospho-alpha-D-ribosyl)-3'-dephospho-CoA + adenine</text>
        <dbReference type="Rhea" id="RHEA:15117"/>
        <dbReference type="ChEBI" id="CHEBI:16708"/>
        <dbReference type="ChEBI" id="CHEBI:30616"/>
        <dbReference type="ChEBI" id="CHEBI:57328"/>
        <dbReference type="ChEBI" id="CHEBI:61378"/>
        <dbReference type="EC" id="2.4.2.52"/>
    </reaction>
</comment>
<comment type="function">
    <text evidence="5">Involved in the formation of 2-(5''-phosphoribosyl)-3'-dephosphocoenzyme-A, the prosthetic group of the acyl-carrier protein of the malonate decarboxylase.</text>
</comment>
<evidence type="ECO:0000256" key="4">
    <source>
        <dbReference type="ARBA" id="ARBA00022840"/>
    </source>
</evidence>
<protein>
    <recommendedName>
        <fullName evidence="5">Probable 2-(5''-triphosphoribosyl)-3'-dephosphocoenzyme-A synthase</fullName>
        <shortName evidence="5">2-(5''-triphosphoribosyl)-3'-dephospho-CoA synthase</shortName>
        <ecNumber evidence="5">2.4.2.52</ecNumber>
    </recommendedName>
</protein>
<reference evidence="6 7" key="1">
    <citation type="submission" date="2021-07" db="EMBL/GenBank/DDBJ databases">
        <authorList>
            <person name="So Y."/>
        </authorList>
    </citation>
    <scope>NUCLEOTIDE SEQUENCE [LARGE SCALE GENOMIC DNA]</scope>
    <source>
        <strain evidence="6 7">HJA6</strain>
    </source>
</reference>